<proteinExistence type="predicted"/>
<evidence type="ECO:0000313" key="2">
    <source>
        <dbReference type="Proteomes" id="UP001374535"/>
    </source>
</evidence>
<protein>
    <submittedName>
        <fullName evidence="1">Uncharacterized protein</fullName>
    </submittedName>
</protein>
<name>A0AAQ3P8Q7_VIGMU</name>
<sequence length="171" mass="19573">MIITVKARLLKVLRKMEDKVLCDGDWWWHNSQFCELGISLLFGFLFWFSSLFPLQVHSKMKEEEQTWFEASRKEDEYGCYEKRFEDCPSTISVRTLRVNEGFTMVAQRRRHHGVRRVPTKMKLAMALVAALGSVAASDGGLQERLATTACAGTKLKENVVVVVEEEKVVKG</sequence>
<dbReference type="AlphaFoldDB" id="A0AAQ3P8Q7"/>
<accession>A0AAQ3P8Q7</accession>
<organism evidence="1 2">
    <name type="scientific">Vigna mungo</name>
    <name type="common">Black gram</name>
    <name type="synonym">Phaseolus mungo</name>
    <dbReference type="NCBI Taxonomy" id="3915"/>
    <lineage>
        <taxon>Eukaryota</taxon>
        <taxon>Viridiplantae</taxon>
        <taxon>Streptophyta</taxon>
        <taxon>Embryophyta</taxon>
        <taxon>Tracheophyta</taxon>
        <taxon>Spermatophyta</taxon>
        <taxon>Magnoliopsida</taxon>
        <taxon>eudicotyledons</taxon>
        <taxon>Gunneridae</taxon>
        <taxon>Pentapetalae</taxon>
        <taxon>rosids</taxon>
        <taxon>fabids</taxon>
        <taxon>Fabales</taxon>
        <taxon>Fabaceae</taxon>
        <taxon>Papilionoideae</taxon>
        <taxon>50 kb inversion clade</taxon>
        <taxon>NPAAA clade</taxon>
        <taxon>indigoferoid/millettioid clade</taxon>
        <taxon>Phaseoleae</taxon>
        <taxon>Vigna</taxon>
    </lineage>
</organism>
<evidence type="ECO:0000313" key="1">
    <source>
        <dbReference type="EMBL" id="WVZ22902.1"/>
    </source>
</evidence>
<dbReference type="Proteomes" id="UP001374535">
    <property type="component" value="Chromosome 1"/>
</dbReference>
<gene>
    <name evidence="1" type="ORF">V8G54_001446</name>
</gene>
<reference evidence="1 2" key="1">
    <citation type="journal article" date="2023" name="Life. Sci Alliance">
        <title>Evolutionary insights into 3D genome organization and epigenetic landscape of Vigna mungo.</title>
        <authorList>
            <person name="Junaid A."/>
            <person name="Singh B."/>
            <person name="Bhatia S."/>
        </authorList>
    </citation>
    <scope>NUCLEOTIDE SEQUENCE [LARGE SCALE GENOMIC DNA]</scope>
    <source>
        <strain evidence="1">Urdbean</strain>
    </source>
</reference>
<dbReference type="EMBL" id="CP144700">
    <property type="protein sequence ID" value="WVZ22902.1"/>
    <property type="molecule type" value="Genomic_DNA"/>
</dbReference>
<keyword evidence="2" id="KW-1185">Reference proteome</keyword>